<reference evidence="9 10" key="1">
    <citation type="journal article" date="2019" name="Nat. Microbiol.">
        <title>Mediterranean grassland soil C-N compound turnover is dependent on rainfall and depth, and is mediated by genomically divergent microorganisms.</title>
        <authorList>
            <person name="Diamond S."/>
            <person name="Andeer P.F."/>
            <person name="Li Z."/>
            <person name="Crits-Christoph A."/>
            <person name="Burstein D."/>
            <person name="Anantharaman K."/>
            <person name="Lane K.R."/>
            <person name="Thomas B.C."/>
            <person name="Pan C."/>
            <person name="Northen T.R."/>
            <person name="Banfield J.F."/>
        </authorList>
    </citation>
    <scope>NUCLEOTIDE SEQUENCE [LARGE SCALE GENOMIC DNA]</scope>
    <source>
        <strain evidence="9">NP_3</strain>
    </source>
</reference>
<dbReference type="Gene3D" id="1.10.3720.10">
    <property type="entry name" value="MetI-like"/>
    <property type="match status" value="1"/>
</dbReference>
<feature type="domain" description="ABC transmembrane type-1" evidence="8">
    <location>
        <begin position="85"/>
        <end position="296"/>
    </location>
</feature>
<sequence length="308" mass="33427">MAATETGPRPASARRGPARRRREIAVAYVLLAPAVVLVFGVLAYPVGWSVWLSLTNFSVQDPSKAFVGLSNYAAVLPDPEYLRGAANAIGYLAATTLLKLAVGVGTALLLARPFPGRALVFLLAFLPWAYPGGLGLVGWYWFIIPPLHTAYSLAMSNVRFAFDGVFGIGAWRFLSLVIFNVWRGGSFVGIFLLAALNGIPQDLFDYAALEVKNGWRKFWMVTVPLLRPFLALAAFLSIVGAVVDLGNVYMLSGFRITYPIIWTQAFDLAITGGQWSKAAALSLVLLPVLAAVLVVCYRLFEPLEEDPA</sequence>
<dbReference type="InterPro" id="IPR035906">
    <property type="entry name" value="MetI-like_sf"/>
</dbReference>
<gene>
    <name evidence="9" type="ORF">E6H00_08665</name>
</gene>
<evidence type="ECO:0000256" key="2">
    <source>
        <dbReference type="ARBA" id="ARBA00022448"/>
    </source>
</evidence>
<organism evidence="9 10">
    <name type="scientific">Candidatus Segetimicrobium genomatis</name>
    <dbReference type="NCBI Taxonomy" id="2569760"/>
    <lineage>
        <taxon>Bacteria</taxon>
        <taxon>Bacillati</taxon>
        <taxon>Candidatus Sysuimicrobiota</taxon>
        <taxon>Candidatus Sysuimicrobiia</taxon>
        <taxon>Candidatus Sysuimicrobiales</taxon>
        <taxon>Candidatus Segetimicrobiaceae</taxon>
        <taxon>Candidatus Segetimicrobium</taxon>
    </lineage>
</organism>
<feature type="transmembrane region" description="Helical" evidence="7">
    <location>
        <begin position="88"/>
        <end position="111"/>
    </location>
</feature>
<dbReference type="GO" id="GO:0055085">
    <property type="term" value="P:transmembrane transport"/>
    <property type="evidence" value="ECO:0007669"/>
    <property type="project" value="InterPro"/>
</dbReference>
<evidence type="ECO:0000256" key="1">
    <source>
        <dbReference type="ARBA" id="ARBA00004651"/>
    </source>
</evidence>
<dbReference type="PROSITE" id="PS50928">
    <property type="entry name" value="ABC_TM1"/>
    <property type="match status" value="1"/>
</dbReference>
<evidence type="ECO:0000256" key="7">
    <source>
        <dbReference type="SAM" id="Phobius"/>
    </source>
</evidence>
<feature type="transmembrane region" description="Helical" evidence="7">
    <location>
        <begin position="229"/>
        <end position="251"/>
    </location>
</feature>
<dbReference type="PANTHER" id="PTHR43005:SF1">
    <property type="entry name" value="SPERMIDINE_PUTRESCINE TRANSPORT SYSTEM PERMEASE PROTEIN"/>
    <property type="match status" value="1"/>
</dbReference>
<evidence type="ECO:0000256" key="5">
    <source>
        <dbReference type="ARBA" id="ARBA00022989"/>
    </source>
</evidence>
<dbReference type="EMBL" id="VBAK01000118">
    <property type="protein sequence ID" value="TMI89814.1"/>
    <property type="molecule type" value="Genomic_DNA"/>
</dbReference>
<feature type="transmembrane region" description="Helical" evidence="7">
    <location>
        <begin position="189"/>
        <end position="209"/>
    </location>
</feature>
<comment type="caution">
    <text evidence="9">The sequence shown here is derived from an EMBL/GenBank/DDBJ whole genome shotgun (WGS) entry which is preliminary data.</text>
</comment>
<name>A0A537K232_9BACT</name>
<dbReference type="SUPFAM" id="SSF161098">
    <property type="entry name" value="MetI-like"/>
    <property type="match status" value="1"/>
</dbReference>
<evidence type="ECO:0000256" key="3">
    <source>
        <dbReference type="ARBA" id="ARBA00022475"/>
    </source>
</evidence>
<dbReference type="InterPro" id="IPR000515">
    <property type="entry name" value="MetI-like"/>
</dbReference>
<keyword evidence="3" id="KW-1003">Cell membrane</keyword>
<keyword evidence="6 7" id="KW-0472">Membrane</keyword>
<feature type="transmembrane region" description="Helical" evidence="7">
    <location>
        <begin position="164"/>
        <end position="182"/>
    </location>
</feature>
<dbReference type="CDD" id="cd06261">
    <property type="entry name" value="TM_PBP2"/>
    <property type="match status" value="1"/>
</dbReference>
<keyword evidence="4 7" id="KW-0812">Transmembrane</keyword>
<feature type="transmembrane region" description="Helical" evidence="7">
    <location>
        <begin position="24"/>
        <end position="44"/>
    </location>
</feature>
<evidence type="ECO:0000313" key="9">
    <source>
        <dbReference type="EMBL" id="TMI89814.1"/>
    </source>
</evidence>
<evidence type="ECO:0000259" key="8">
    <source>
        <dbReference type="PROSITE" id="PS50928"/>
    </source>
</evidence>
<feature type="transmembrane region" description="Helical" evidence="7">
    <location>
        <begin position="278"/>
        <end position="300"/>
    </location>
</feature>
<dbReference type="PANTHER" id="PTHR43005">
    <property type="entry name" value="BLR7065 PROTEIN"/>
    <property type="match status" value="1"/>
</dbReference>
<keyword evidence="2" id="KW-0813">Transport</keyword>
<dbReference type="Proteomes" id="UP000318509">
    <property type="component" value="Unassembled WGS sequence"/>
</dbReference>
<feature type="transmembrane region" description="Helical" evidence="7">
    <location>
        <begin position="118"/>
        <end position="144"/>
    </location>
</feature>
<protein>
    <submittedName>
        <fullName evidence="9">Sugar ABC transporter permease</fullName>
    </submittedName>
</protein>
<evidence type="ECO:0000313" key="10">
    <source>
        <dbReference type="Proteomes" id="UP000318509"/>
    </source>
</evidence>
<proteinExistence type="predicted"/>
<dbReference type="AlphaFoldDB" id="A0A537K232"/>
<dbReference type="GO" id="GO:0005886">
    <property type="term" value="C:plasma membrane"/>
    <property type="evidence" value="ECO:0007669"/>
    <property type="project" value="UniProtKB-SubCell"/>
</dbReference>
<evidence type="ECO:0000256" key="4">
    <source>
        <dbReference type="ARBA" id="ARBA00022692"/>
    </source>
</evidence>
<keyword evidence="5 7" id="KW-1133">Transmembrane helix</keyword>
<comment type="subcellular location">
    <subcellularLocation>
        <location evidence="1">Cell membrane</location>
        <topology evidence="1">Multi-pass membrane protein</topology>
    </subcellularLocation>
</comment>
<evidence type="ECO:0000256" key="6">
    <source>
        <dbReference type="ARBA" id="ARBA00023136"/>
    </source>
</evidence>
<accession>A0A537K232</accession>